<dbReference type="InterPro" id="IPR001138">
    <property type="entry name" value="Zn2Cys6_DnaBD"/>
</dbReference>
<organism evidence="6 7">
    <name type="scientific">Trichoderma guizhouense</name>
    <dbReference type="NCBI Taxonomy" id="1491466"/>
    <lineage>
        <taxon>Eukaryota</taxon>
        <taxon>Fungi</taxon>
        <taxon>Dikarya</taxon>
        <taxon>Ascomycota</taxon>
        <taxon>Pezizomycotina</taxon>
        <taxon>Sordariomycetes</taxon>
        <taxon>Hypocreomycetidae</taxon>
        <taxon>Hypocreales</taxon>
        <taxon>Hypocreaceae</taxon>
        <taxon>Trichoderma</taxon>
    </lineage>
</organism>
<name>A0A1T3CI98_9HYPO</name>
<dbReference type="EMBL" id="LVVK01000017">
    <property type="protein sequence ID" value="OPB40823.1"/>
    <property type="molecule type" value="Genomic_DNA"/>
</dbReference>
<dbReference type="PANTHER" id="PTHR47840">
    <property type="entry name" value="ZN(II)2CYS6 TRANSCRIPTION FACTOR (EUROFUNG)-RELATED"/>
    <property type="match status" value="1"/>
</dbReference>
<dbReference type="InterPro" id="IPR036864">
    <property type="entry name" value="Zn2-C6_fun-type_DNA-bd_sf"/>
</dbReference>
<dbReference type="GO" id="GO:0008270">
    <property type="term" value="F:zinc ion binding"/>
    <property type="evidence" value="ECO:0007669"/>
    <property type="project" value="InterPro"/>
</dbReference>
<dbReference type="Proteomes" id="UP000191004">
    <property type="component" value="Unassembled WGS sequence"/>
</dbReference>
<reference evidence="6 7" key="1">
    <citation type="submission" date="2016-04" db="EMBL/GenBank/DDBJ databases">
        <title>Multiple horizontal gene transfer events from other fungi enriched the ability of the initially mycotrophic fungus Trichoderma (Ascomycota) to feed on dead plant biomass.</title>
        <authorList>
            <person name="Atanasova L."/>
            <person name="Chenthamara K."/>
            <person name="Zhang J."/>
            <person name="Grujic M."/>
            <person name="Henrissat B."/>
            <person name="Kuo A."/>
            <person name="Aertz A."/>
            <person name="Salamov A."/>
            <person name="Lipzen A."/>
            <person name="Labutti K."/>
            <person name="Barry K."/>
            <person name="Miao Y."/>
            <person name="Rahimi M.J."/>
            <person name="Shen Q."/>
            <person name="Grigoriev I.V."/>
            <person name="Kubicek C.P."/>
            <person name="Druzhinina I.S."/>
        </authorList>
    </citation>
    <scope>NUCLEOTIDE SEQUENCE [LARGE SCALE GENOMIC DNA]</scope>
    <source>
        <strain evidence="6 7">NJAU 4742</strain>
    </source>
</reference>
<evidence type="ECO:0000256" key="3">
    <source>
        <dbReference type="ARBA" id="ARBA00023242"/>
    </source>
</evidence>
<keyword evidence="1" id="KW-0805">Transcription regulation</keyword>
<protein>
    <recommendedName>
        <fullName evidence="5">Zn(2)-C6 fungal-type domain-containing protein</fullName>
    </recommendedName>
</protein>
<feature type="compositionally biased region" description="Polar residues" evidence="4">
    <location>
        <begin position="82"/>
        <end position="94"/>
    </location>
</feature>
<proteinExistence type="predicted"/>
<dbReference type="PROSITE" id="PS00463">
    <property type="entry name" value="ZN2_CY6_FUNGAL_1"/>
    <property type="match status" value="1"/>
</dbReference>
<feature type="region of interest" description="Disordered" evidence="4">
    <location>
        <begin position="1"/>
        <end position="26"/>
    </location>
</feature>
<dbReference type="CDD" id="cd12148">
    <property type="entry name" value="fungal_TF_MHR"/>
    <property type="match status" value="1"/>
</dbReference>
<dbReference type="GO" id="GO:0000981">
    <property type="term" value="F:DNA-binding transcription factor activity, RNA polymerase II-specific"/>
    <property type="evidence" value="ECO:0007669"/>
    <property type="project" value="InterPro"/>
</dbReference>
<feature type="compositionally biased region" description="Polar residues" evidence="4">
    <location>
        <begin position="615"/>
        <end position="625"/>
    </location>
</feature>
<dbReference type="OrthoDB" id="5392779at2759"/>
<feature type="compositionally biased region" description="Basic residues" evidence="4">
    <location>
        <begin position="15"/>
        <end position="24"/>
    </location>
</feature>
<keyword evidence="2" id="KW-0804">Transcription</keyword>
<evidence type="ECO:0000313" key="6">
    <source>
        <dbReference type="EMBL" id="OPB40823.1"/>
    </source>
</evidence>
<gene>
    <name evidence="6" type="ORF">A0O28_0009040</name>
</gene>
<evidence type="ECO:0000313" key="7">
    <source>
        <dbReference type="Proteomes" id="UP000191004"/>
    </source>
</evidence>
<evidence type="ECO:0000259" key="5">
    <source>
        <dbReference type="PROSITE" id="PS50048"/>
    </source>
</evidence>
<dbReference type="SUPFAM" id="SSF57701">
    <property type="entry name" value="Zn2/Cys6 DNA-binding domain"/>
    <property type="match status" value="1"/>
</dbReference>
<comment type="caution">
    <text evidence="6">The sequence shown here is derived from an EMBL/GenBank/DDBJ whole genome shotgun (WGS) entry which is preliminary data.</text>
</comment>
<dbReference type="CDD" id="cd00067">
    <property type="entry name" value="GAL4"/>
    <property type="match status" value="1"/>
</dbReference>
<keyword evidence="3" id="KW-0539">Nucleus</keyword>
<dbReference type="AlphaFoldDB" id="A0A1T3CI98"/>
<sequence>MEEPSGVSISNPLPHRVRKMRKGTRSCTECRRRKTRCVYPPGDPVCVLCKSRDGRCIEQGYEDVGISESKPSVPRKQPANGKASQGRNGISTDQPPKFTCSGDAETSDVLAAERANYAPIVSLLVDAKLSASGKNGESGSPTLQAAYGSSTYNQLLDREQKLYPPFLLPFESKSAYVCSTIRSMLPSYDAIMSVLTKHGSWWDSFRSKAYAISEAPSQTIEAFAKRTYTSSNPADIGALAIAFARSLNKHRHLYTLVDDLIISDINYTATIEGLECLILLAKSYTDCGQPKRAWLVWRKGASATQLMGLCCGKNYSRTELRLWCAVYHGDRFCSMLLGLPYVLNDNHYQSVLTAAGMGQGFYFVLRCAIISGKIIDRNMTDGKPSFAKAMELDEELSSVASTQPEEWWSIPESMDNFQLQGVELSEFRELLLQQFYFFWVKLFLHLPFLVEPAASSPHYFSRTACIEAAKQILRRYRLLRCKNKSGCCLFECKTTDFACFTAAVVLLISTFHCSAGSRSSSVDEDLELVATTDRLLLGEEVQNNCKVAAQCRKVLQMLSLNDPETADESREVVIPYFGAVIRKRSRRTDLRHVSQPVGHNLNLDETDVPPPPPYNSTDQNQTVNNPVVENPWSLDGFSLEYISHRGFDRGHFGGFAAAEEVTSTQDESASYLASAAMEWDPGWSVLTDMSSDLMTGIEELSPEDFDF</sequence>
<evidence type="ECO:0000256" key="2">
    <source>
        <dbReference type="ARBA" id="ARBA00023163"/>
    </source>
</evidence>
<feature type="region of interest" description="Disordered" evidence="4">
    <location>
        <begin position="598"/>
        <end position="625"/>
    </location>
</feature>
<feature type="region of interest" description="Disordered" evidence="4">
    <location>
        <begin position="66"/>
        <end position="102"/>
    </location>
</feature>
<accession>A0A1T3CI98</accession>
<feature type="domain" description="Zn(2)-C6 fungal-type" evidence="5">
    <location>
        <begin position="26"/>
        <end position="58"/>
    </location>
</feature>
<evidence type="ECO:0000256" key="4">
    <source>
        <dbReference type="SAM" id="MobiDB-lite"/>
    </source>
</evidence>
<keyword evidence="7" id="KW-1185">Reference proteome</keyword>
<dbReference type="PANTHER" id="PTHR47840:SF1">
    <property type="entry name" value="ZN(II)2CYS6 TRANSCRIPTION FACTOR (EUROFUNG)"/>
    <property type="match status" value="1"/>
</dbReference>
<evidence type="ECO:0000256" key="1">
    <source>
        <dbReference type="ARBA" id="ARBA00023015"/>
    </source>
</evidence>
<dbReference type="PROSITE" id="PS50048">
    <property type="entry name" value="ZN2_CY6_FUNGAL_2"/>
    <property type="match status" value="1"/>
</dbReference>